<evidence type="ECO:0000256" key="3">
    <source>
        <dbReference type="ARBA" id="ARBA00022448"/>
    </source>
</evidence>
<accession>A0A398AZG2</accession>
<feature type="transmembrane region" description="Helical" evidence="8">
    <location>
        <begin position="9"/>
        <end position="32"/>
    </location>
</feature>
<feature type="transmembrane region" description="Helical" evidence="8">
    <location>
        <begin position="271"/>
        <end position="293"/>
    </location>
</feature>
<evidence type="ECO:0000313" key="9">
    <source>
        <dbReference type="EMBL" id="RID82987.1"/>
    </source>
</evidence>
<evidence type="ECO:0000256" key="2">
    <source>
        <dbReference type="ARBA" id="ARBA00007998"/>
    </source>
</evidence>
<organism evidence="9 10">
    <name type="scientific">Peribacillus asahii</name>
    <dbReference type="NCBI Taxonomy" id="228899"/>
    <lineage>
        <taxon>Bacteria</taxon>
        <taxon>Bacillati</taxon>
        <taxon>Bacillota</taxon>
        <taxon>Bacilli</taxon>
        <taxon>Bacillales</taxon>
        <taxon>Bacillaceae</taxon>
        <taxon>Peribacillus</taxon>
    </lineage>
</organism>
<feature type="transmembrane region" description="Helical" evidence="8">
    <location>
        <begin position="115"/>
        <end position="137"/>
    </location>
</feature>
<dbReference type="Gene3D" id="1.20.1740.10">
    <property type="entry name" value="Amino acid/polyamine transporter I"/>
    <property type="match status" value="1"/>
</dbReference>
<keyword evidence="6 8" id="KW-1133">Transmembrane helix</keyword>
<feature type="transmembrane region" description="Helical" evidence="8">
    <location>
        <begin position="84"/>
        <end position="109"/>
    </location>
</feature>
<feature type="transmembrane region" description="Helical" evidence="8">
    <location>
        <begin position="305"/>
        <end position="322"/>
    </location>
</feature>
<dbReference type="InterPro" id="IPR004761">
    <property type="entry name" value="Spore_GerAB"/>
</dbReference>
<protein>
    <submittedName>
        <fullName evidence="9">Spore gernimation protein</fullName>
    </submittedName>
</protein>
<comment type="subcellular location">
    <subcellularLocation>
        <location evidence="1">Membrane</location>
        <topology evidence="1">Multi-pass membrane protein</topology>
    </subcellularLocation>
</comment>
<keyword evidence="5 8" id="KW-0812">Transmembrane</keyword>
<evidence type="ECO:0000313" key="10">
    <source>
        <dbReference type="Proteomes" id="UP000266016"/>
    </source>
</evidence>
<comment type="caution">
    <text evidence="9">The sequence shown here is derived from an EMBL/GenBank/DDBJ whole genome shotgun (WGS) entry which is preliminary data.</text>
</comment>
<dbReference type="Proteomes" id="UP000266016">
    <property type="component" value="Unassembled WGS sequence"/>
</dbReference>
<feature type="transmembrane region" description="Helical" evidence="8">
    <location>
        <begin position="149"/>
        <end position="173"/>
    </location>
</feature>
<feature type="transmembrane region" description="Helical" evidence="8">
    <location>
        <begin position="44"/>
        <end position="63"/>
    </location>
</feature>
<keyword evidence="7 8" id="KW-0472">Membrane</keyword>
<keyword evidence="10" id="KW-1185">Reference proteome</keyword>
<feature type="transmembrane region" description="Helical" evidence="8">
    <location>
        <begin position="193"/>
        <end position="210"/>
    </location>
</feature>
<evidence type="ECO:0000256" key="7">
    <source>
        <dbReference type="ARBA" id="ARBA00023136"/>
    </source>
</evidence>
<reference evidence="9 10" key="1">
    <citation type="submission" date="2018-08" db="EMBL/GenBank/DDBJ databases">
        <title>Bacillus jemisoniae sp. nov., Bacillus chryseoplanitiae sp. nov., Bacillus resnikiae sp. nov., and Bacillus frankliniae sp. nov., isolated from Viking spacecraft and associated surfaces.</title>
        <authorList>
            <person name="Seuylemezian A."/>
            <person name="Vaishampayan P."/>
        </authorList>
    </citation>
    <scope>NUCLEOTIDE SEQUENCE [LARGE SCALE GENOMIC DNA]</scope>
    <source>
        <strain evidence="9 10">MA001</strain>
    </source>
</reference>
<dbReference type="Pfam" id="PF03845">
    <property type="entry name" value="Spore_permease"/>
    <property type="match status" value="1"/>
</dbReference>
<feature type="transmembrane region" description="Helical" evidence="8">
    <location>
        <begin position="334"/>
        <end position="356"/>
    </location>
</feature>
<dbReference type="GO" id="GO:0009847">
    <property type="term" value="P:spore germination"/>
    <property type="evidence" value="ECO:0007669"/>
    <property type="project" value="InterPro"/>
</dbReference>
<dbReference type="NCBIfam" id="TIGR00912">
    <property type="entry name" value="2A0309"/>
    <property type="match status" value="1"/>
</dbReference>
<dbReference type="PANTHER" id="PTHR34975">
    <property type="entry name" value="SPORE GERMINATION PROTEIN A2"/>
    <property type="match status" value="1"/>
</dbReference>
<name>A0A398AZG2_9BACI</name>
<dbReference type="GO" id="GO:0016020">
    <property type="term" value="C:membrane"/>
    <property type="evidence" value="ECO:0007669"/>
    <property type="project" value="UniProtKB-SubCell"/>
</dbReference>
<feature type="transmembrane region" description="Helical" evidence="8">
    <location>
        <begin position="222"/>
        <end position="242"/>
    </location>
</feature>
<gene>
    <name evidence="9" type="ORF">D1953_16755</name>
</gene>
<keyword evidence="3" id="KW-0813">Transport</keyword>
<dbReference type="PANTHER" id="PTHR34975:SF2">
    <property type="entry name" value="SPORE GERMINATION PROTEIN A2"/>
    <property type="match status" value="1"/>
</dbReference>
<evidence type="ECO:0000256" key="6">
    <source>
        <dbReference type="ARBA" id="ARBA00022989"/>
    </source>
</evidence>
<evidence type="ECO:0000256" key="5">
    <source>
        <dbReference type="ARBA" id="ARBA00022692"/>
    </source>
</evidence>
<dbReference type="EMBL" id="QWVS01000038">
    <property type="protein sequence ID" value="RID82987.1"/>
    <property type="molecule type" value="Genomic_DNA"/>
</dbReference>
<dbReference type="AlphaFoldDB" id="A0A398AZG2"/>
<evidence type="ECO:0000256" key="4">
    <source>
        <dbReference type="ARBA" id="ARBA00022544"/>
    </source>
</evidence>
<comment type="similarity">
    <text evidence="2">Belongs to the amino acid-polyamine-organocation (APC) superfamily. Spore germination protein (SGP) (TC 2.A.3.9) family.</text>
</comment>
<sequence length="362" mass="42654">MQTLTDERFLVSPFFVFFLIYSNIIGVGILSFQRDIIKSAGYDAWISVLLSGISIHVLVWMIYRILTIANNDIIYIHQFCFGKWIGGLLNVFIIIYFFVVGLIVFRAYIDVVQAWMFPLMKTWQISVIFLFLLYYIVSSGFRVITGMCFWGTVIPFVFLFPLLVFSLEFAQFNHLLPLFNHSVNEILGSSKKMVFQFLGFETLLMFYPFIKNPEKSKKWAHFGVLFTIFLYLSITIITFVFFNEEHLKHTIWPTLTLLKIAEMPFIERVEYIVVSLLFLVVLPHICQHLWAVCRGLKKLVNIKQRISLFICLFLFFLFSNVLESHKQIERLVDLYSSVGFYFIYLYVPFLFLTINIKQKLTK</sequence>
<dbReference type="RefSeq" id="WP_119118312.1">
    <property type="nucleotide sequence ID" value="NZ_CP085714.1"/>
</dbReference>
<proteinExistence type="inferred from homology"/>
<evidence type="ECO:0000256" key="8">
    <source>
        <dbReference type="SAM" id="Phobius"/>
    </source>
</evidence>
<evidence type="ECO:0000256" key="1">
    <source>
        <dbReference type="ARBA" id="ARBA00004141"/>
    </source>
</evidence>
<keyword evidence="4" id="KW-0309">Germination</keyword>